<proteinExistence type="predicted"/>
<reference evidence="2" key="2">
    <citation type="journal article" date="2015" name="Data Brief">
        <title>Shoot transcriptome of the giant reed, Arundo donax.</title>
        <authorList>
            <person name="Barrero R.A."/>
            <person name="Guerrero F.D."/>
            <person name="Moolhuijzen P."/>
            <person name="Goolsby J.A."/>
            <person name="Tidwell J."/>
            <person name="Bellgard S.E."/>
            <person name="Bellgard M.I."/>
        </authorList>
    </citation>
    <scope>NUCLEOTIDE SEQUENCE</scope>
    <source>
        <tissue evidence="2">Shoot tissue taken approximately 20 cm above the soil surface</tissue>
    </source>
</reference>
<evidence type="ECO:0000256" key="1">
    <source>
        <dbReference type="SAM" id="MobiDB-lite"/>
    </source>
</evidence>
<sequence length="163" mass="17751">MNAPHPVLPIHESVQTNTMLEGQAQAYGEMALDTISQSQLNSPSAENRQEEYVQALVSVQTSPHSRTSEDSTADTLSHDYNEASDGIKSQDHSAKGQKGQKKKLKTPMSSASLRRSERLDKKNNGHRAKIINESPAKKQRVVMATSNSGQAKVCSKGTVQHPS</sequence>
<reference evidence="2" key="1">
    <citation type="submission" date="2014-09" db="EMBL/GenBank/DDBJ databases">
        <authorList>
            <person name="Magalhaes I.L.F."/>
            <person name="Oliveira U."/>
            <person name="Santos F.R."/>
            <person name="Vidigal T.H.D.A."/>
            <person name="Brescovit A.D."/>
            <person name="Santos A.J."/>
        </authorList>
    </citation>
    <scope>NUCLEOTIDE SEQUENCE</scope>
    <source>
        <tissue evidence="2">Shoot tissue taken approximately 20 cm above the soil surface</tissue>
    </source>
</reference>
<accession>A0A0A9CCR9</accession>
<name>A0A0A9CCR9_ARUDO</name>
<dbReference type="EMBL" id="GBRH01224504">
    <property type="protein sequence ID" value="JAD73391.1"/>
    <property type="molecule type" value="Transcribed_RNA"/>
</dbReference>
<dbReference type="AlphaFoldDB" id="A0A0A9CCR9"/>
<organism evidence="2">
    <name type="scientific">Arundo donax</name>
    <name type="common">Giant reed</name>
    <name type="synonym">Donax arundinaceus</name>
    <dbReference type="NCBI Taxonomy" id="35708"/>
    <lineage>
        <taxon>Eukaryota</taxon>
        <taxon>Viridiplantae</taxon>
        <taxon>Streptophyta</taxon>
        <taxon>Embryophyta</taxon>
        <taxon>Tracheophyta</taxon>
        <taxon>Spermatophyta</taxon>
        <taxon>Magnoliopsida</taxon>
        <taxon>Liliopsida</taxon>
        <taxon>Poales</taxon>
        <taxon>Poaceae</taxon>
        <taxon>PACMAD clade</taxon>
        <taxon>Arundinoideae</taxon>
        <taxon>Arundineae</taxon>
        <taxon>Arundo</taxon>
    </lineage>
</organism>
<feature type="region of interest" description="Disordered" evidence="1">
    <location>
        <begin position="58"/>
        <end position="163"/>
    </location>
</feature>
<protein>
    <submittedName>
        <fullName evidence="2">Uncharacterized protein</fullName>
    </submittedName>
</protein>
<feature type="compositionally biased region" description="Basic and acidic residues" evidence="1">
    <location>
        <begin position="114"/>
        <end position="123"/>
    </location>
</feature>
<evidence type="ECO:0000313" key="2">
    <source>
        <dbReference type="EMBL" id="JAD73391.1"/>
    </source>
</evidence>